<dbReference type="OrthoDB" id="5783533at2759"/>
<dbReference type="PANTHER" id="PTHR12904:SF23">
    <property type="entry name" value="PROTEIN ZER-1 HOMOLOG"/>
    <property type="match status" value="1"/>
</dbReference>
<comment type="caution">
    <text evidence="2">The sequence shown here is derived from an EMBL/GenBank/DDBJ whole genome shotgun (WGS) entry which is preliminary data.</text>
</comment>
<reference evidence="2 3" key="1">
    <citation type="submission" date="2017-03" db="EMBL/GenBank/DDBJ databases">
        <title>Genome Survey of Euroglyphus maynei.</title>
        <authorList>
            <person name="Arlian L.G."/>
            <person name="Morgan M.S."/>
            <person name="Rider S.D."/>
        </authorList>
    </citation>
    <scope>NUCLEOTIDE SEQUENCE [LARGE SCALE GENOMIC DNA]</scope>
    <source>
        <strain evidence="2">Arlian Lab</strain>
        <tissue evidence="2">Whole body</tissue>
    </source>
</reference>
<proteinExistence type="predicted"/>
<accession>A0A1Y3BCF1</accession>
<keyword evidence="3" id="KW-1185">Reference proteome</keyword>
<sequence>MTQIVLPSSLYEISLNTFCESLYRWSQPQNLIYTGRNNKSHNNGNGNGNKNSANNIISNNNDNQSWSRLIAREQHSINLIFSSLHARTPQWVLSSRPSSTDNLAAFNHQNNNNNNNVDDKLSSFKKSCHNLIGTFFGRKSLESLEEENIRQQQQQHLERKQQNDDDEDDELSFRLYYRISENICQDIMRRFQQLYKMNDRTLSFPLFDGDVNTITTFQVEDATLITVEGLRALKKHNLIRIKMSHLMNCTITELINNLSPWSIWNLESFSVPHCSLTKFNKICIILSLTRLTNLVHLDVSYTSFNNQCLEIITDHLVNLRSLNLTATKLTLLKPLMKLTELNHLNLHNVAHTCKDEYILGDLITLEYLDISDERFAIEPERYFVYDHLAEFFPKFVNFDRLIELDISGRRISPSLVSHLVRQRLLKHKEIPHFRPLKFIGLMSTEFTFTQMFNLDTRTHGRLMITGTGKLIHVIQSLLRYRNRPTFVQKALIC</sequence>
<organism evidence="2 3">
    <name type="scientific">Euroglyphus maynei</name>
    <name type="common">Mayne's house dust mite</name>
    <dbReference type="NCBI Taxonomy" id="6958"/>
    <lineage>
        <taxon>Eukaryota</taxon>
        <taxon>Metazoa</taxon>
        <taxon>Ecdysozoa</taxon>
        <taxon>Arthropoda</taxon>
        <taxon>Chelicerata</taxon>
        <taxon>Arachnida</taxon>
        <taxon>Acari</taxon>
        <taxon>Acariformes</taxon>
        <taxon>Sarcoptiformes</taxon>
        <taxon>Astigmata</taxon>
        <taxon>Psoroptidia</taxon>
        <taxon>Analgoidea</taxon>
        <taxon>Pyroglyphidae</taxon>
        <taxon>Pyroglyphinae</taxon>
        <taxon>Euroglyphus</taxon>
    </lineage>
</organism>
<dbReference type="GO" id="GO:0031462">
    <property type="term" value="C:Cul2-RING ubiquitin ligase complex"/>
    <property type="evidence" value="ECO:0007669"/>
    <property type="project" value="TreeGrafter"/>
</dbReference>
<dbReference type="InterPro" id="IPR032675">
    <property type="entry name" value="LRR_dom_sf"/>
</dbReference>
<dbReference type="EMBL" id="MUJZ01033720">
    <property type="protein sequence ID" value="OTF77236.1"/>
    <property type="molecule type" value="Genomic_DNA"/>
</dbReference>
<evidence type="ECO:0008006" key="4">
    <source>
        <dbReference type="Google" id="ProtNLM"/>
    </source>
</evidence>
<protein>
    <recommendedName>
        <fullName evidence="4">Leucine rich repeat containing protein</fullName>
    </recommendedName>
</protein>
<dbReference type="SUPFAM" id="SSF52047">
    <property type="entry name" value="RNI-like"/>
    <property type="match status" value="1"/>
</dbReference>
<evidence type="ECO:0000313" key="2">
    <source>
        <dbReference type="EMBL" id="OTF77236.1"/>
    </source>
</evidence>
<dbReference type="AlphaFoldDB" id="A0A1Y3BCF1"/>
<dbReference type="PANTHER" id="PTHR12904">
    <property type="match status" value="1"/>
</dbReference>
<evidence type="ECO:0000256" key="1">
    <source>
        <dbReference type="SAM" id="MobiDB-lite"/>
    </source>
</evidence>
<name>A0A1Y3BCF1_EURMA</name>
<dbReference type="InterPro" id="IPR051341">
    <property type="entry name" value="Zyg-11_UBL_adapter"/>
</dbReference>
<feature type="region of interest" description="Disordered" evidence="1">
    <location>
        <begin position="36"/>
        <end position="58"/>
    </location>
</feature>
<dbReference type="Gene3D" id="3.80.10.10">
    <property type="entry name" value="Ribonuclease Inhibitor"/>
    <property type="match status" value="1"/>
</dbReference>
<feature type="non-terminal residue" evidence="2">
    <location>
        <position position="493"/>
    </location>
</feature>
<gene>
    <name evidence="2" type="ORF">BLA29_004852</name>
</gene>
<feature type="compositionally biased region" description="Low complexity" evidence="1">
    <location>
        <begin position="40"/>
        <end position="58"/>
    </location>
</feature>
<evidence type="ECO:0000313" key="3">
    <source>
        <dbReference type="Proteomes" id="UP000194236"/>
    </source>
</evidence>
<feature type="region of interest" description="Disordered" evidence="1">
    <location>
        <begin position="146"/>
        <end position="166"/>
    </location>
</feature>
<dbReference type="Proteomes" id="UP000194236">
    <property type="component" value="Unassembled WGS sequence"/>
</dbReference>